<organism evidence="2 3">
    <name type="scientific">Actinacidiphila acididurans</name>
    <dbReference type="NCBI Taxonomy" id="2784346"/>
    <lineage>
        <taxon>Bacteria</taxon>
        <taxon>Bacillati</taxon>
        <taxon>Actinomycetota</taxon>
        <taxon>Actinomycetes</taxon>
        <taxon>Kitasatosporales</taxon>
        <taxon>Streptomycetaceae</taxon>
        <taxon>Actinacidiphila</taxon>
    </lineage>
</organism>
<dbReference type="Pfam" id="PF03435">
    <property type="entry name" value="Sacchrp_dh_NADP"/>
    <property type="match status" value="1"/>
</dbReference>
<feature type="domain" description="Saccharopine dehydrogenase NADP binding" evidence="1">
    <location>
        <begin position="10"/>
        <end position="130"/>
    </location>
</feature>
<accession>A0ABS2U3K5</accession>
<dbReference type="RefSeq" id="WP_205363924.1">
    <property type="nucleotide sequence ID" value="NZ_JADKYB010000032.1"/>
</dbReference>
<dbReference type="EMBL" id="JADKYB010000032">
    <property type="protein sequence ID" value="MBM9510194.1"/>
    <property type="molecule type" value="Genomic_DNA"/>
</dbReference>
<dbReference type="PANTHER" id="PTHR43781">
    <property type="entry name" value="SACCHAROPINE DEHYDROGENASE"/>
    <property type="match status" value="1"/>
</dbReference>
<protein>
    <submittedName>
        <fullName evidence="2">Saccharopine dehydrogenase NADP-binding domain-containing protein</fullName>
    </submittedName>
</protein>
<dbReference type="Proteomes" id="UP000749040">
    <property type="component" value="Unassembled WGS sequence"/>
</dbReference>
<dbReference type="InterPro" id="IPR036291">
    <property type="entry name" value="NAD(P)-bd_dom_sf"/>
</dbReference>
<gene>
    <name evidence="2" type="ORF">ITX44_37690</name>
</gene>
<name>A0ABS2U3K5_9ACTN</name>
<evidence type="ECO:0000313" key="2">
    <source>
        <dbReference type="EMBL" id="MBM9510194.1"/>
    </source>
</evidence>
<evidence type="ECO:0000313" key="3">
    <source>
        <dbReference type="Proteomes" id="UP000749040"/>
    </source>
</evidence>
<evidence type="ECO:0000259" key="1">
    <source>
        <dbReference type="Pfam" id="PF03435"/>
    </source>
</evidence>
<proteinExistence type="predicted"/>
<reference evidence="2 3" key="1">
    <citation type="submission" date="2021-01" db="EMBL/GenBank/DDBJ databases">
        <title>Streptomyces acididurans sp. nov., isolated from a peat swamp forest soil.</title>
        <authorList>
            <person name="Chantavorakit T."/>
            <person name="Duangmal K."/>
        </authorList>
    </citation>
    <scope>NUCLEOTIDE SEQUENCE [LARGE SCALE GENOMIC DNA]</scope>
    <source>
        <strain evidence="2 3">KK5PA1</strain>
    </source>
</reference>
<dbReference type="PANTHER" id="PTHR43781:SF1">
    <property type="entry name" value="SACCHAROPINE DEHYDROGENASE"/>
    <property type="match status" value="1"/>
</dbReference>
<comment type="caution">
    <text evidence="2">The sequence shown here is derived from an EMBL/GenBank/DDBJ whole genome shotgun (WGS) entry which is preliminary data.</text>
</comment>
<sequence>MSAQGAGNEIWVLGATGRTGRAIAALLASKGETPVLVGRDPARLRTVAEATGAGGGRPRTVTAGSVEAVAAELARSAPAVVVNTIGPFTRTAVPIARACLPGTHYLDLANELFAVTGVLALRDEAVAAGRSLVTGAGFGVLATESVVLRLCADRPAPQRVRVDAMPTIATESGPMGAALAASVIDAAAAGGRRYDHGRMVRTRLGGDLARITLPDGTTLSTVGAPSGELAAAHRASGAPFVVAASSEIPTGGLIRALLPIAARLLSRPALADAAVRRLAGIRVPRPGTSREFSWARARLEYPDGTVREGWLRAGEAMEFTAQVAAEAATRLAHGEARPGTWTPGALFGPDLAVTAGAQFVLDAEVDAAVR</sequence>
<dbReference type="SUPFAM" id="SSF51735">
    <property type="entry name" value="NAD(P)-binding Rossmann-fold domains"/>
    <property type="match status" value="1"/>
</dbReference>
<dbReference type="Gene3D" id="3.40.50.720">
    <property type="entry name" value="NAD(P)-binding Rossmann-like Domain"/>
    <property type="match status" value="1"/>
</dbReference>
<dbReference type="InterPro" id="IPR005097">
    <property type="entry name" value="Sacchrp_dh_NADP-bd"/>
</dbReference>
<keyword evidence="3" id="KW-1185">Reference proteome</keyword>